<sequence length="142" mass="15435">MKALSIRQPWATLIVLGYKDVENRSWPTRHRGPTLIHAAKGMTRGEYDDAKELVDQLICRGAQIHLPAFEELPRGGFVGVADFTGCVDDSPSPWFFGKFGFTLARARPVPFTPFKGALSFFDVPPAITDQVLAGAAAGASDD</sequence>
<feature type="domain" description="ASCH" evidence="1">
    <location>
        <begin position="4"/>
        <end position="86"/>
    </location>
</feature>
<organism evidence="2 3">
    <name type="scientific">Herbaspirillum frisingense</name>
    <dbReference type="NCBI Taxonomy" id="92645"/>
    <lineage>
        <taxon>Bacteria</taxon>
        <taxon>Pseudomonadati</taxon>
        <taxon>Pseudomonadota</taxon>
        <taxon>Betaproteobacteria</taxon>
        <taxon>Burkholderiales</taxon>
        <taxon>Oxalobacteraceae</taxon>
        <taxon>Herbaspirillum</taxon>
    </lineage>
</organism>
<dbReference type="AlphaFoldDB" id="A0A7V8FYR6"/>
<dbReference type="EMBL" id="WNDX01000021">
    <property type="protein sequence ID" value="KAF1046352.1"/>
    <property type="molecule type" value="Genomic_DNA"/>
</dbReference>
<dbReference type="Pfam" id="PF04266">
    <property type="entry name" value="ASCH"/>
    <property type="match status" value="1"/>
</dbReference>
<evidence type="ECO:0000313" key="3">
    <source>
        <dbReference type="Proteomes" id="UP000462435"/>
    </source>
</evidence>
<dbReference type="InterPro" id="IPR015947">
    <property type="entry name" value="PUA-like_sf"/>
</dbReference>
<reference evidence="3" key="1">
    <citation type="journal article" date="2020" name="MBio">
        <title>Horizontal gene transfer to a defensive symbiont with a reduced genome amongst a multipartite beetle microbiome.</title>
        <authorList>
            <person name="Waterworth S.C."/>
            <person name="Florez L.V."/>
            <person name="Rees E.R."/>
            <person name="Hertweck C."/>
            <person name="Kaltenpoth M."/>
            <person name="Kwan J.C."/>
        </authorList>
    </citation>
    <scope>NUCLEOTIDE SEQUENCE [LARGE SCALE GENOMIC DNA]</scope>
</reference>
<evidence type="ECO:0000313" key="2">
    <source>
        <dbReference type="EMBL" id="KAF1046352.1"/>
    </source>
</evidence>
<comment type="caution">
    <text evidence="2">The sequence shown here is derived from an EMBL/GenBank/DDBJ whole genome shotgun (WGS) entry which is preliminary data.</text>
</comment>
<dbReference type="Proteomes" id="UP000462435">
    <property type="component" value="Unassembled WGS sequence"/>
</dbReference>
<accession>A0A7V8FYR6</accession>
<dbReference type="SUPFAM" id="SSF88697">
    <property type="entry name" value="PUA domain-like"/>
    <property type="match status" value="1"/>
</dbReference>
<protein>
    <recommendedName>
        <fullName evidence="1">ASCH domain-containing protein</fullName>
    </recommendedName>
</protein>
<dbReference type="InterPro" id="IPR007374">
    <property type="entry name" value="ASCH_domain"/>
</dbReference>
<name>A0A7V8FYR6_9BURK</name>
<dbReference type="CDD" id="cd06554">
    <property type="entry name" value="ASCH_ASC-1_like"/>
    <property type="match status" value="1"/>
</dbReference>
<proteinExistence type="predicted"/>
<evidence type="ECO:0000259" key="1">
    <source>
        <dbReference type="Pfam" id="PF04266"/>
    </source>
</evidence>
<gene>
    <name evidence="2" type="ORF">GAK35_01037</name>
</gene>
<dbReference type="Gene3D" id="2.30.130.30">
    <property type="entry name" value="Hypothetical protein"/>
    <property type="match status" value="1"/>
</dbReference>